<dbReference type="EMBL" id="CAWUHC010000015">
    <property type="protein sequence ID" value="CAK7215599.1"/>
    <property type="molecule type" value="Genomic_DNA"/>
</dbReference>
<accession>A0ABP0B7P5</accession>
<evidence type="ECO:0000313" key="3">
    <source>
        <dbReference type="Proteomes" id="UP001642406"/>
    </source>
</evidence>
<reference evidence="2 3" key="1">
    <citation type="submission" date="2024-01" db="EMBL/GenBank/DDBJ databases">
        <authorList>
            <person name="Allen C."/>
            <person name="Tagirdzhanova G."/>
        </authorList>
    </citation>
    <scope>NUCLEOTIDE SEQUENCE [LARGE SCALE GENOMIC DNA]</scope>
</reference>
<gene>
    <name evidence="2" type="ORF">SBRCBS47491_002535</name>
</gene>
<comment type="caution">
    <text evidence="2">The sequence shown here is derived from an EMBL/GenBank/DDBJ whole genome shotgun (WGS) entry which is preliminary data.</text>
</comment>
<evidence type="ECO:0000256" key="1">
    <source>
        <dbReference type="SAM" id="SignalP"/>
    </source>
</evidence>
<keyword evidence="3" id="KW-1185">Reference proteome</keyword>
<evidence type="ECO:0000313" key="2">
    <source>
        <dbReference type="EMBL" id="CAK7215599.1"/>
    </source>
</evidence>
<sequence length="133" mass="14017">MKSFAVLAAATLAIASPIAKRNIGGLLLCTGANSTGTCDYSVYPLDTCVNITTPFSGNTNTFAPDGEAFACYPYGMPCGGICTSPEGCTLGAIDFDYEYKYNLSAVSWQGVASFRCFAKETTTVVEEVGKRSE</sequence>
<keyword evidence="1" id="KW-0732">Signal</keyword>
<feature type="chain" id="PRO_5045312894" description="Small secreted protein" evidence="1">
    <location>
        <begin position="16"/>
        <end position="133"/>
    </location>
</feature>
<organism evidence="2 3">
    <name type="scientific">Sporothrix bragantina</name>
    <dbReference type="NCBI Taxonomy" id="671064"/>
    <lineage>
        <taxon>Eukaryota</taxon>
        <taxon>Fungi</taxon>
        <taxon>Dikarya</taxon>
        <taxon>Ascomycota</taxon>
        <taxon>Pezizomycotina</taxon>
        <taxon>Sordariomycetes</taxon>
        <taxon>Sordariomycetidae</taxon>
        <taxon>Ophiostomatales</taxon>
        <taxon>Ophiostomataceae</taxon>
        <taxon>Sporothrix</taxon>
    </lineage>
</organism>
<feature type="signal peptide" evidence="1">
    <location>
        <begin position="1"/>
        <end position="15"/>
    </location>
</feature>
<proteinExistence type="predicted"/>
<evidence type="ECO:0008006" key="4">
    <source>
        <dbReference type="Google" id="ProtNLM"/>
    </source>
</evidence>
<dbReference type="Proteomes" id="UP001642406">
    <property type="component" value="Unassembled WGS sequence"/>
</dbReference>
<protein>
    <recommendedName>
        <fullName evidence="4">Small secreted protein</fullName>
    </recommendedName>
</protein>
<name>A0ABP0B7P5_9PEZI</name>